<keyword evidence="8" id="KW-1185">Reference proteome</keyword>
<evidence type="ECO:0000313" key="8">
    <source>
        <dbReference type="Proteomes" id="UP000293912"/>
    </source>
</evidence>
<dbReference type="PANTHER" id="PTHR42693">
    <property type="entry name" value="ARYLSULFATASE FAMILY MEMBER"/>
    <property type="match status" value="1"/>
</dbReference>
<keyword evidence="3 7" id="KW-0378">Hydrolase</keyword>
<dbReference type="GO" id="GO:0004065">
    <property type="term" value="F:arylsulfatase activity"/>
    <property type="evidence" value="ECO:0007669"/>
    <property type="project" value="UniProtKB-EC"/>
</dbReference>
<sequence length="471" mass="51902">MNLPPRSPAARGPLPPEGGVSAFGRPGATDMKRPNIIYIVSDDLGYADLGCYGGRPAGFGAVSPNIDALAAGGLRLTEGYSNSPVCSPTRFAMATMRWQYRLRGALEEPINSRSKGSDTLGLPPEIPTLPSLLKDAGYRTALIGKWHLGYPPHFGPLRSGYEEFFGIMAGGVDYFTHCSSNGDHDLYINDDTHKEVGYLTDVFSNKAVEHVKARAAEARAGTPFFLSLHYTAPHWPWETRDDAHVAPEVAKNLFHLHGGSVEAYRRMIHHMDEGIGWLVAALREEGLLENTLIVFTSDNGGERFSDNWPLVGGKMDLTEGGIRVPWIAHWPAVVPAGSVSGQHCLTMDWSATMLELGGGQPHPDYPLDGVSLAALLHDPAHRFERPMAWRMNHRGQRALREGDWKYLMVDGHEYLFNIAADARERANRAPLEPQRLADMRQRWLDWDASLPPIPADATVSLGYGAKDMPQR</sequence>
<protein>
    <submittedName>
        <fullName evidence="7">Arylsulfatase</fullName>
        <ecNumber evidence="7">3.1.6.1</ecNumber>
    </submittedName>
</protein>
<evidence type="ECO:0000256" key="5">
    <source>
        <dbReference type="SAM" id="MobiDB-lite"/>
    </source>
</evidence>
<evidence type="ECO:0000256" key="2">
    <source>
        <dbReference type="ARBA" id="ARBA00022723"/>
    </source>
</evidence>
<evidence type="ECO:0000256" key="1">
    <source>
        <dbReference type="ARBA" id="ARBA00008779"/>
    </source>
</evidence>
<dbReference type="SUPFAM" id="SSF53649">
    <property type="entry name" value="Alkaline phosphatase-like"/>
    <property type="match status" value="1"/>
</dbReference>
<evidence type="ECO:0000259" key="6">
    <source>
        <dbReference type="Pfam" id="PF00884"/>
    </source>
</evidence>
<proteinExistence type="inferred from homology"/>
<dbReference type="InterPro" id="IPR017850">
    <property type="entry name" value="Alkaline_phosphatase_core_sf"/>
</dbReference>
<dbReference type="KEGG" id="hpse:HPF_02450"/>
<dbReference type="Proteomes" id="UP000293912">
    <property type="component" value="Chromosome"/>
</dbReference>
<dbReference type="GO" id="GO:0046872">
    <property type="term" value="F:metal ion binding"/>
    <property type="evidence" value="ECO:0007669"/>
    <property type="project" value="UniProtKB-KW"/>
</dbReference>
<dbReference type="AlphaFoldDB" id="A0A4P6WZ58"/>
<evidence type="ECO:0000313" key="7">
    <source>
        <dbReference type="EMBL" id="QBM26524.1"/>
    </source>
</evidence>
<keyword evidence="4" id="KW-0106">Calcium</keyword>
<dbReference type="InterPro" id="IPR000917">
    <property type="entry name" value="Sulfatase_N"/>
</dbReference>
<reference evidence="7 8" key="1">
    <citation type="submission" date="2019-03" db="EMBL/GenBank/DDBJ databases">
        <authorList>
            <person name="Sebastian G."/>
            <person name="Baumann P."/>
            <person name="Ruckert C."/>
            <person name="Kalinowski J."/>
            <person name="Nebel B."/>
            <person name="Takors R."/>
            <person name="Blombach B."/>
        </authorList>
    </citation>
    <scope>NUCLEOTIDE SEQUENCE [LARGE SCALE GENOMIC DNA]</scope>
    <source>
        <strain evidence="7 8">DSM 1084</strain>
    </source>
</reference>
<gene>
    <name evidence="7" type="primary">atsA1</name>
    <name evidence="7" type="ORF">HPF_02450</name>
</gene>
<dbReference type="Gene3D" id="3.30.1120.10">
    <property type="match status" value="1"/>
</dbReference>
<keyword evidence="2" id="KW-0479">Metal-binding</keyword>
<dbReference type="EC" id="3.1.6.1" evidence="7"/>
<dbReference type="InterPro" id="IPR050738">
    <property type="entry name" value="Sulfatase"/>
</dbReference>
<dbReference type="Gene3D" id="3.40.720.10">
    <property type="entry name" value="Alkaline Phosphatase, subunit A"/>
    <property type="match status" value="1"/>
</dbReference>
<feature type="region of interest" description="Disordered" evidence="5">
    <location>
        <begin position="1"/>
        <end position="27"/>
    </location>
</feature>
<feature type="domain" description="Sulfatase N-terminal" evidence="6">
    <location>
        <begin position="34"/>
        <end position="358"/>
    </location>
</feature>
<evidence type="ECO:0000256" key="4">
    <source>
        <dbReference type="ARBA" id="ARBA00022837"/>
    </source>
</evidence>
<dbReference type="Pfam" id="PF00884">
    <property type="entry name" value="Sulfatase"/>
    <property type="match status" value="1"/>
</dbReference>
<dbReference type="InterPro" id="IPR024607">
    <property type="entry name" value="Sulfatase_CS"/>
</dbReference>
<name>A0A4P6WZ58_HYDPS</name>
<accession>A0A4P6WZ58</accession>
<dbReference type="PROSITE" id="PS00149">
    <property type="entry name" value="SULFATASE_2"/>
    <property type="match status" value="1"/>
</dbReference>
<comment type="similarity">
    <text evidence="1">Belongs to the sulfatase family.</text>
</comment>
<evidence type="ECO:0000256" key="3">
    <source>
        <dbReference type="ARBA" id="ARBA00022801"/>
    </source>
</evidence>
<organism evidence="7 8">
    <name type="scientific">Hydrogenophaga pseudoflava</name>
    <name type="common">Pseudomonas carboxydoflava</name>
    <dbReference type="NCBI Taxonomy" id="47421"/>
    <lineage>
        <taxon>Bacteria</taxon>
        <taxon>Pseudomonadati</taxon>
        <taxon>Pseudomonadota</taxon>
        <taxon>Betaproteobacteria</taxon>
        <taxon>Burkholderiales</taxon>
        <taxon>Comamonadaceae</taxon>
        <taxon>Hydrogenophaga</taxon>
    </lineage>
</organism>
<dbReference type="EMBL" id="CP037867">
    <property type="protein sequence ID" value="QBM26524.1"/>
    <property type="molecule type" value="Genomic_DNA"/>
</dbReference>
<dbReference type="PANTHER" id="PTHR42693:SF53">
    <property type="entry name" value="ENDO-4-O-SULFATASE"/>
    <property type="match status" value="1"/>
</dbReference>